<dbReference type="RefSeq" id="WP_228437940.1">
    <property type="nucleotide sequence ID" value="NZ_FTNY01000005.1"/>
</dbReference>
<evidence type="ECO:0000313" key="2">
    <source>
        <dbReference type="Proteomes" id="UP000186373"/>
    </source>
</evidence>
<evidence type="ECO:0000313" key="1">
    <source>
        <dbReference type="EMBL" id="SIS44601.1"/>
    </source>
</evidence>
<keyword evidence="2" id="KW-1185">Reference proteome</keyword>
<name>A0A1N7J5T2_9FLAO</name>
<sequence>MLYQTSYVLSLMENKNLLFHRLRSARSRKRTGKKDVEKQIRKKYQRSKELWNLRRNIPWIPLENPYQRGFVRFFVLSDDVKRSEDADFYEGILKKINTYLYSESRLFLKKRRKFGRRIYVEKPQRLNTISSYAWTDPKFGLIPRERQYFLKREEYHPFRKRNETYYEFIEPWRFTLRIRPHMITHYKPVDAEIEKEYAEIESYISQYKVAGIIQKTINGKSNAWKKEYETELIKSRKYSNCIISPTEIADYFEDL</sequence>
<dbReference type="EMBL" id="FTNY01000005">
    <property type="protein sequence ID" value="SIS44601.1"/>
    <property type="molecule type" value="Genomic_DNA"/>
</dbReference>
<dbReference type="Proteomes" id="UP000186373">
    <property type="component" value="Unassembled WGS sequence"/>
</dbReference>
<dbReference type="AlphaFoldDB" id="A0A1N7J5T2"/>
<gene>
    <name evidence="1" type="ORF">SAMN05421639_105140</name>
</gene>
<organism evidence="1 2">
    <name type="scientific">Chryseobacterium shigense</name>
    <dbReference type="NCBI Taxonomy" id="297244"/>
    <lineage>
        <taxon>Bacteria</taxon>
        <taxon>Pseudomonadati</taxon>
        <taxon>Bacteroidota</taxon>
        <taxon>Flavobacteriia</taxon>
        <taxon>Flavobacteriales</taxon>
        <taxon>Weeksellaceae</taxon>
        <taxon>Chryseobacterium group</taxon>
        <taxon>Chryseobacterium</taxon>
    </lineage>
</organism>
<protein>
    <submittedName>
        <fullName evidence="1">Uncharacterized protein</fullName>
    </submittedName>
</protein>
<reference evidence="2" key="1">
    <citation type="submission" date="2017-01" db="EMBL/GenBank/DDBJ databases">
        <authorList>
            <person name="Varghese N."/>
            <person name="Submissions S."/>
        </authorList>
    </citation>
    <scope>NUCLEOTIDE SEQUENCE [LARGE SCALE GENOMIC DNA]</scope>
    <source>
        <strain evidence="2">DSM 17126</strain>
    </source>
</reference>
<accession>A0A1N7J5T2</accession>
<proteinExistence type="predicted"/>